<evidence type="ECO:0000313" key="1">
    <source>
        <dbReference type="EMBL" id="CAF9921821.1"/>
    </source>
</evidence>
<keyword evidence="2" id="KW-1185">Reference proteome</keyword>
<dbReference type="OrthoDB" id="5279280at2759"/>
<comment type="caution">
    <text evidence="1">The sequence shown here is derived from an EMBL/GenBank/DDBJ whole genome shotgun (WGS) entry which is preliminary data.</text>
</comment>
<protein>
    <submittedName>
        <fullName evidence="1">Uncharacterized protein</fullName>
    </submittedName>
</protein>
<gene>
    <name evidence="1" type="ORF">ALECFALPRED_001886</name>
</gene>
<name>A0A8H3F9B3_9LECA</name>
<organism evidence="1 2">
    <name type="scientific">Alectoria fallacina</name>
    <dbReference type="NCBI Taxonomy" id="1903189"/>
    <lineage>
        <taxon>Eukaryota</taxon>
        <taxon>Fungi</taxon>
        <taxon>Dikarya</taxon>
        <taxon>Ascomycota</taxon>
        <taxon>Pezizomycotina</taxon>
        <taxon>Lecanoromycetes</taxon>
        <taxon>OSLEUM clade</taxon>
        <taxon>Lecanoromycetidae</taxon>
        <taxon>Lecanorales</taxon>
        <taxon>Lecanorineae</taxon>
        <taxon>Parmeliaceae</taxon>
        <taxon>Alectoria</taxon>
    </lineage>
</organism>
<reference evidence="1" key="1">
    <citation type="submission" date="2021-03" db="EMBL/GenBank/DDBJ databases">
        <authorList>
            <person name="Tagirdzhanova G."/>
        </authorList>
    </citation>
    <scope>NUCLEOTIDE SEQUENCE</scope>
</reference>
<sequence length="107" mass="12079">MMQELDEGQKLCGKPLLVADMGNWCVMEMNQQGKSALNGYEERGRDDEEVAGMLMEQSWCVGVHWRGYIEKKTGEWGAVDPFDETDGEVMEAIPACNRLTLKDENFG</sequence>
<proteinExistence type="predicted"/>
<accession>A0A8H3F9B3</accession>
<evidence type="ECO:0000313" key="2">
    <source>
        <dbReference type="Proteomes" id="UP000664203"/>
    </source>
</evidence>
<dbReference type="AlphaFoldDB" id="A0A8H3F9B3"/>
<dbReference type="Gene3D" id="3.20.20.80">
    <property type="entry name" value="Glycosidases"/>
    <property type="match status" value="1"/>
</dbReference>
<dbReference type="EMBL" id="CAJPDR010000149">
    <property type="protein sequence ID" value="CAF9921821.1"/>
    <property type="molecule type" value="Genomic_DNA"/>
</dbReference>
<dbReference type="Proteomes" id="UP000664203">
    <property type="component" value="Unassembled WGS sequence"/>
</dbReference>